<dbReference type="PROSITE" id="PS50949">
    <property type="entry name" value="HTH_GNTR"/>
    <property type="match status" value="1"/>
</dbReference>
<dbReference type="EMBL" id="VYSG01000004">
    <property type="protein sequence ID" value="NEG70540.1"/>
    <property type="molecule type" value="Genomic_DNA"/>
</dbReference>
<dbReference type="InterPro" id="IPR000524">
    <property type="entry name" value="Tscrpt_reg_HTH_GntR"/>
</dbReference>
<dbReference type="PANTHER" id="PTHR44846:SF1">
    <property type="entry name" value="MANNOSYL-D-GLYCERATE TRANSPORT_METABOLISM SYSTEM REPRESSOR MNGR-RELATED"/>
    <property type="match status" value="1"/>
</dbReference>
<sequence>MATETGARSAAAARAVHDIHVLADVDGLGIGSRLPSERELAERLHVSRSTVRLALDIMRAHGEIVTRAGRAGTVIASDIAHHAAPSRIDINAKSARIIDRRTASTSGIPHMLASQGMDCATTVIDAAVRECPPEICRAFQVPALQQLICVERVRSVDGQPFSHERTYLHPHDYPDFLECDLTQSIYQTLQFQYGTVLRAVDETIEMVPAFGSIARQLRVPSGTPLLAACSRATDTLGHTVVVSIDAYVAAQVRLTTSRTLE</sequence>
<dbReference type="SUPFAM" id="SSF46785">
    <property type="entry name" value="Winged helix' DNA-binding domain"/>
    <property type="match status" value="1"/>
</dbReference>
<evidence type="ECO:0000256" key="3">
    <source>
        <dbReference type="ARBA" id="ARBA00023163"/>
    </source>
</evidence>
<dbReference type="InterPro" id="IPR028978">
    <property type="entry name" value="Chorismate_lyase_/UTRA_dom_sf"/>
</dbReference>
<proteinExistence type="predicted"/>
<dbReference type="SUPFAM" id="SSF64288">
    <property type="entry name" value="Chorismate lyase-like"/>
    <property type="match status" value="1"/>
</dbReference>
<dbReference type="InterPro" id="IPR036388">
    <property type="entry name" value="WH-like_DNA-bd_sf"/>
</dbReference>
<dbReference type="AlphaFoldDB" id="A0A6I5NDC0"/>
<dbReference type="InterPro" id="IPR050679">
    <property type="entry name" value="Bact_HTH_transcr_reg"/>
</dbReference>
<evidence type="ECO:0000313" key="5">
    <source>
        <dbReference type="EMBL" id="NEG70540.1"/>
    </source>
</evidence>
<keyword evidence="3" id="KW-0804">Transcription</keyword>
<evidence type="ECO:0000313" key="6">
    <source>
        <dbReference type="Proteomes" id="UP000469292"/>
    </source>
</evidence>
<dbReference type="GO" id="GO:0045892">
    <property type="term" value="P:negative regulation of DNA-templated transcription"/>
    <property type="evidence" value="ECO:0007669"/>
    <property type="project" value="TreeGrafter"/>
</dbReference>
<dbReference type="GO" id="GO:0003677">
    <property type="term" value="F:DNA binding"/>
    <property type="evidence" value="ECO:0007669"/>
    <property type="project" value="UniProtKB-KW"/>
</dbReference>
<feature type="domain" description="HTH gntR-type" evidence="4">
    <location>
        <begin position="9"/>
        <end position="78"/>
    </location>
</feature>
<reference evidence="5 6" key="1">
    <citation type="submission" date="2019-09" db="EMBL/GenBank/DDBJ databases">
        <title>Phylogenetic characterization of a novel taxon of the genus Bifidobacterium: Bifidobacterium choloepi sp. nov.</title>
        <authorList>
            <person name="Modesto M."/>
            <person name="Satti M."/>
        </authorList>
    </citation>
    <scope>NUCLEOTIDE SEQUENCE [LARGE SCALE GENOMIC DNA]</scope>
    <source>
        <strain evidence="5 6">BRDM6</strain>
    </source>
</reference>
<keyword evidence="1" id="KW-0805">Transcription regulation</keyword>
<dbReference type="Proteomes" id="UP000469292">
    <property type="component" value="Unassembled WGS sequence"/>
</dbReference>
<accession>A0A6I5NDC0</accession>
<dbReference type="GO" id="GO:0003700">
    <property type="term" value="F:DNA-binding transcription factor activity"/>
    <property type="evidence" value="ECO:0007669"/>
    <property type="project" value="InterPro"/>
</dbReference>
<dbReference type="SMART" id="SM00866">
    <property type="entry name" value="UTRA"/>
    <property type="match status" value="1"/>
</dbReference>
<dbReference type="SMART" id="SM00345">
    <property type="entry name" value="HTH_GNTR"/>
    <property type="match status" value="1"/>
</dbReference>
<comment type="caution">
    <text evidence="5">The sequence shown here is derived from an EMBL/GenBank/DDBJ whole genome shotgun (WGS) entry which is preliminary data.</text>
</comment>
<dbReference type="InterPro" id="IPR011663">
    <property type="entry name" value="UTRA"/>
</dbReference>
<dbReference type="Gene3D" id="3.40.1410.10">
    <property type="entry name" value="Chorismate lyase-like"/>
    <property type="match status" value="1"/>
</dbReference>
<protein>
    <submittedName>
        <fullName evidence="5">GntR family transcriptional regulator</fullName>
    </submittedName>
</protein>
<dbReference type="PANTHER" id="PTHR44846">
    <property type="entry name" value="MANNOSYL-D-GLYCERATE TRANSPORT/METABOLISM SYSTEM REPRESSOR MNGR-RELATED"/>
    <property type="match status" value="1"/>
</dbReference>
<keyword evidence="2" id="KW-0238">DNA-binding</keyword>
<dbReference type="Pfam" id="PF00392">
    <property type="entry name" value="GntR"/>
    <property type="match status" value="1"/>
</dbReference>
<name>A0A6I5NDC0_9BIFI</name>
<dbReference type="PRINTS" id="PR00035">
    <property type="entry name" value="HTHGNTR"/>
</dbReference>
<dbReference type="InterPro" id="IPR036390">
    <property type="entry name" value="WH_DNA-bd_sf"/>
</dbReference>
<evidence type="ECO:0000259" key="4">
    <source>
        <dbReference type="PROSITE" id="PS50949"/>
    </source>
</evidence>
<keyword evidence="6" id="KW-1185">Reference proteome</keyword>
<dbReference type="CDD" id="cd07377">
    <property type="entry name" value="WHTH_GntR"/>
    <property type="match status" value="1"/>
</dbReference>
<dbReference type="Gene3D" id="1.10.10.10">
    <property type="entry name" value="Winged helix-like DNA-binding domain superfamily/Winged helix DNA-binding domain"/>
    <property type="match status" value="1"/>
</dbReference>
<organism evidence="5 6">
    <name type="scientific">Bifidobacterium choloepi</name>
    <dbReference type="NCBI Taxonomy" id="2614131"/>
    <lineage>
        <taxon>Bacteria</taxon>
        <taxon>Bacillati</taxon>
        <taxon>Actinomycetota</taxon>
        <taxon>Actinomycetes</taxon>
        <taxon>Bifidobacteriales</taxon>
        <taxon>Bifidobacteriaceae</taxon>
        <taxon>Bifidobacterium</taxon>
    </lineage>
</organism>
<gene>
    <name evidence="5" type="ORF">F6S87_08040</name>
</gene>
<dbReference type="RefSeq" id="WP_163228136.1">
    <property type="nucleotide sequence ID" value="NZ_VYSG01000004.1"/>
</dbReference>
<dbReference type="Pfam" id="PF07702">
    <property type="entry name" value="UTRA"/>
    <property type="match status" value="1"/>
</dbReference>
<evidence type="ECO:0000256" key="1">
    <source>
        <dbReference type="ARBA" id="ARBA00023015"/>
    </source>
</evidence>
<evidence type="ECO:0000256" key="2">
    <source>
        <dbReference type="ARBA" id="ARBA00023125"/>
    </source>
</evidence>